<evidence type="ECO:0000256" key="1">
    <source>
        <dbReference type="SAM" id="MobiDB-lite"/>
    </source>
</evidence>
<dbReference type="RefSeq" id="WP_114696000.1">
    <property type="nucleotide sequence ID" value="NZ_QQOH01000003.1"/>
</dbReference>
<dbReference type="Proteomes" id="UP000253769">
    <property type="component" value="Unassembled WGS sequence"/>
</dbReference>
<accession>A0A369WJN1</accession>
<evidence type="ECO:0000313" key="2">
    <source>
        <dbReference type="EMBL" id="RDE19655.1"/>
    </source>
</evidence>
<dbReference type="EMBL" id="QQOH01000003">
    <property type="protein sequence ID" value="RDE19655.1"/>
    <property type="molecule type" value="Genomic_DNA"/>
</dbReference>
<comment type="caution">
    <text evidence="2">The sequence shown here is derived from an EMBL/GenBank/DDBJ whole genome shotgun (WGS) entry which is preliminary data.</text>
</comment>
<feature type="region of interest" description="Disordered" evidence="1">
    <location>
        <begin position="99"/>
        <end position="120"/>
    </location>
</feature>
<organism evidence="2 3">
    <name type="scientific">Motiliproteus coralliicola</name>
    <dbReference type="NCBI Taxonomy" id="2283196"/>
    <lineage>
        <taxon>Bacteria</taxon>
        <taxon>Pseudomonadati</taxon>
        <taxon>Pseudomonadota</taxon>
        <taxon>Gammaproteobacteria</taxon>
        <taxon>Oceanospirillales</taxon>
        <taxon>Oceanospirillaceae</taxon>
        <taxon>Motiliproteus</taxon>
    </lineage>
</organism>
<gene>
    <name evidence="2" type="ORF">DV711_12290</name>
</gene>
<proteinExistence type="predicted"/>
<evidence type="ECO:0000313" key="3">
    <source>
        <dbReference type="Proteomes" id="UP000253769"/>
    </source>
</evidence>
<protein>
    <submittedName>
        <fullName evidence="2">Uncharacterized protein</fullName>
    </submittedName>
</protein>
<sequence length="120" mass="13329">MPASSATQASNPNQRRDRWILALLVLALVLMAASGLAYSKRDLLQQHLFGDKPSAQPQVQLTKLQQQCQDKLVQYLAQGGIDIEAQINFGDMQGCDFSTERERAEQQQRRAGSTASLKIQ</sequence>
<feature type="compositionally biased region" description="Basic and acidic residues" evidence="1">
    <location>
        <begin position="99"/>
        <end position="108"/>
    </location>
</feature>
<reference evidence="2 3" key="1">
    <citation type="submission" date="2018-07" db="EMBL/GenBank/DDBJ databases">
        <title>Motiliproteus coralliicola sp. nov., a bacterium isolated from Coral.</title>
        <authorList>
            <person name="Wang G."/>
        </authorList>
    </citation>
    <scope>NUCLEOTIDE SEQUENCE [LARGE SCALE GENOMIC DNA]</scope>
    <source>
        <strain evidence="2 3">C34</strain>
    </source>
</reference>
<keyword evidence="3" id="KW-1185">Reference proteome</keyword>
<dbReference type="AlphaFoldDB" id="A0A369WJN1"/>
<name>A0A369WJN1_9GAMM</name>